<evidence type="ECO:0000256" key="15">
    <source>
        <dbReference type="ARBA" id="ARBA00023136"/>
    </source>
</evidence>
<dbReference type="GO" id="GO:0004605">
    <property type="term" value="F:phosphatidate cytidylyltransferase activity"/>
    <property type="evidence" value="ECO:0007669"/>
    <property type="project" value="UniProtKB-EC"/>
</dbReference>
<dbReference type="GO" id="GO:0016024">
    <property type="term" value="P:CDP-diacylglycerol biosynthetic process"/>
    <property type="evidence" value="ECO:0007669"/>
    <property type="project" value="UniProtKB-UniPathway"/>
</dbReference>
<reference evidence="19 20" key="1">
    <citation type="submission" date="2014-06" db="EMBL/GenBank/DDBJ databases">
        <authorList>
            <person name="Swart Estienne"/>
        </authorList>
    </citation>
    <scope>NUCLEOTIDE SEQUENCE [LARGE SCALE GENOMIC DNA]</scope>
    <source>
        <strain evidence="19 20">130c</strain>
    </source>
</reference>
<dbReference type="Proteomes" id="UP000039865">
    <property type="component" value="Unassembled WGS sequence"/>
</dbReference>
<evidence type="ECO:0000256" key="9">
    <source>
        <dbReference type="ARBA" id="ARBA00022679"/>
    </source>
</evidence>
<dbReference type="Pfam" id="PF09139">
    <property type="entry name" value="Tam41_Mmp37"/>
    <property type="match status" value="1"/>
</dbReference>
<gene>
    <name evidence="19" type="primary">Contig14413.g15358</name>
    <name evidence="19" type="ORF">STYLEM_10195</name>
</gene>
<dbReference type="GO" id="GO:0005743">
    <property type="term" value="C:mitochondrial inner membrane"/>
    <property type="evidence" value="ECO:0007669"/>
    <property type="project" value="UniProtKB-SubCell"/>
</dbReference>
<sequence>MAQQFLSNQIITLKMQVFIYLRQTYYQKDQVIDMILIVDDTYKFHEENMNTDNHSHYSFYTKRLPVGVTNAINNGGSCIYFNPLIPIKTFKNQYDPSAKDLRKIKYGVISTENAVNDLISWNAFAFAGRLQKPILTFINEQENQEVHLANEKNRDMALNQAIFMNFHQQKNVHLMDLYTDLCSLSYRGDIRMRFKMENPNKVKNVVLGSFDLLNEVYQPRLKNLVNDGILEQVDSEMFKMKASTTNVQYLFDRIPDRLKTDMKKSVVQLSLRELQEDVQKNLESVVYKTSKEMILSGLYSTNPLKNLAYVYSKYQKGRGKK</sequence>
<evidence type="ECO:0000256" key="7">
    <source>
        <dbReference type="ARBA" id="ARBA00018337"/>
    </source>
</evidence>
<keyword evidence="13" id="KW-0443">Lipid metabolism</keyword>
<keyword evidence="17" id="KW-1208">Phospholipid metabolism</keyword>
<evidence type="ECO:0000313" key="19">
    <source>
        <dbReference type="EMBL" id="CDW81185.1"/>
    </source>
</evidence>
<evidence type="ECO:0000313" key="20">
    <source>
        <dbReference type="Proteomes" id="UP000039865"/>
    </source>
</evidence>
<evidence type="ECO:0000256" key="13">
    <source>
        <dbReference type="ARBA" id="ARBA00023098"/>
    </source>
</evidence>
<evidence type="ECO:0000256" key="6">
    <source>
        <dbReference type="ARBA" id="ARBA00012487"/>
    </source>
</evidence>
<evidence type="ECO:0000256" key="1">
    <source>
        <dbReference type="ARBA" id="ARBA00001946"/>
    </source>
</evidence>
<dbReference type="OrthoDB" id="288202at2759"/>
<keyword evidence="12" id="KW-0460">Magnesium</keyword>
<accession>A0A078AFX1</accession>
<keyword evidence="9" id="KW-0808">Transferase</keyword>
<keyword evidence="15" id="KW-0472">Membrane</keyword>
<dbReference type="OMA" id="MGTLKMM"/>
<dbReference type="AlphaFoldDB" id="A0A078AFX1"/>
<dbReference type="InParanoid" id="A0A078AFX1"/>
<dbReference type="GO" id="GO:0032049">
    <property type="term" value="P:cardiolipin biosynthetic process"/>
    <property type="evidence" value="ECO:0007669"/>
    <property type="project" value="InterPro"/>
</dbReference>
<organism evidence="19 20">
    <name type="scientific">Stylonychia lemnae</name>
    <name type="common">Ciliate</name>
    <dbReference type="NCBI Taxonomy" id="5949"/>
    <lineage>
        <taxon>Eukaryota</taxon>
        <taxon>Sar</taxon>
        <taxon>Alveolata</taxon>
        <taxon>Ciliophora</taxon>
        <taxon>Intramacronucleata</taxon>
        <taxon>Spirotrichea</taxon>
        <taxon>Stichotrichia</taxon>
        <taxon>Sporadotrichida</taxon>
        <taxon>Oxytrichidae</taxon>
        <taxon>Stylonychinae</taxon>
        <taxon>Stylonychia</taxon>
    </lineage>
</organism>
<evidence type="ECO:0000256" key="10">
    <source>
        <dbReference type="ARBA" id="ARBA00022695"/>
    </source>
</evidence>
<keyword evidence="20" id="KW-1185">Reference proteome</keyword>
<comment type="subcellular location">
    <subcellularLocation>
        <location evidence="2">Mitochondrion inner membrane</location>
        <topology evidence="2">Peripheral membrane protein</topology>
        <orientation evidence="2">Matrix side</orientation>
    </subcellularLocation>
</comment>
<dbReference type="UniPathway" id="UPA00557">
    <property type="reaction ID" value="UER00614"/>
</dbReference>
<protein>
    <recommendedName>
        <fullName evidence="7">Phosphatidate cytidylyltransferase, mitochondrial</fullName>
        <ecNumber evidence="6">2.7.7.41</ecNumber>
    </recommendedName>
    <alternativeName>
        <fullName evidence="18">CDP-diacylglycerol synthase</fullName>
    </alternativeName>
</protein>
<evidence type="ECO:0000256" key="18">
    <source>
        <dbReference type="ARBA" id="ARBA00029893"/>
    </source>
</evidence>
<comment type="similarity">
    <text evidence="5">Belongs to the TAM41 family.</text>
</comment>
<keyword evidence="11" id="KW-0999">Mitochondrion inner membrane</keyword>
<dbReference type="EC" id="2.7.7.41" evidence="6"/>
<evidence type="ECO:0000256" key="14">
    <source>
        <dbReference type="ARBA" id="ARBA00023128"/>
    </source>
</evidence>
<keyword evidence="16" id="KW-0594">Phospholipid biosynthesis</keyword>
<comment type="cofactor">
    <cofactor evidence="1">
        <name>Mg(2+)</name>
        <dbReference type="ChEBI" id="CHEBI:18420"/>
    </cofactor>
</comment>
<evidence type="ECO:0000256" key="12">
    <source>
        <dbReference type="ARBA" id="ARBA00022842"/>
    </source>
</evidence>
<proteinExistence type="inferred from homology"/>
<dbReference type="PANTHER" id="PTHR13619:SF0">
    <property type="entry name" value="PHOSPHATIDATE CYTIDYLYLTRANSFERASE, MITOCHONDRIAL"/>
    <property type="match status" value="1"/>
</dbReference>
<keyword evidence="10" id="KW-0548">Nucleotidyltransferase</keyword>
<evidence type="ECO:0000256" key="4">
    <source>
        <dbReference type="ARBA" id="ARBA00005189"/>
    </source>
</evidence>
<evidence type="ECO:0000256" key="16">
    <source>
        <dbReference type="ARBA" id="ARBA00023209"/>
    </source>
</evidence>
<keyword evidence="14" id="KW-0496">Mitochondrion</keyword>
<evidence type="ECO:0000256" key="11">
    <source>
        <dbReference type="ARBA" id="ARBA00022792"/>
    </source>
</evidence>
<name>A0A078AFX1_STYLE</name>
<evidence type="ECO:0000256" key="5">
    <source>
        <dbReference type="ARBA" id="ARBA00005458"/>
    </source>
</evidence>
<dbReference type="PANTHER" id="PTHR13619">
    <property type="entry name" value="PHOSPHATIDATE CYTIDYLYLTRANSFERASE, MITOCHONDRIAL"/>
    <property type="match status" value="1"/>
</dbReference>
<evidence type="ECO:0000256" key="8">
    <source>
        <dbReference type="ARBA" id="ARBA00022516"/>
    </source>
</evidence>
<comment type="pathway">
    <text evidence="3">Phospholipid metabolism; CDP-diacylglycerol biosynthesis; CDP-diacylglycerol from sn-glycerol 3-phosphate: step 3/3.</text>
</comment>
<evidence type="ECO:0000256" key="17">
    <source>
        <dbReference type="ARBA" id="ARBA00023264"/>
    </source>
</evidence>
<dbReference type="EMBL" id="CCKQ01009682">
    <property type="protein sequence ID" value="CDW81185.1"/>
    <property type="molecule type" value="Genomic_DNA"/>
</dbReference>
<keyword evidence="8" id="KW-0444">Lipid biosynthesis</keyword>
<evidence type="ECO:0000256" key="2">
    <source>
        <dbReference type="ARBA" id="ARBA00004443"/>
    </source>
</evidence>
<dbReference type="InterPro" id="IPR015222">
    <property type="entry name" value="Tam41"/>
</dbReference>
<evidence type="ECO:0000256" key="3">
    <source>
        <dbReference type="ARBA" id="ARBA00005119"/>
    </source>
</evidence>
<comment type="pathway">
    <text evidence="4">Lipid metabolism.</text>
</comment>